<dbReference type="PANTHER" id="PTHR33121:SF70">
    <property type="entry name" value="SIGNALING PROTEIN YKOW"/>
    <property type="match status" value="1"/>
</dbReference>
<dbReference type="OrthoDB" id="23692at2"/>
<dbReference type="CDD" id="cd01949">
    <property type="entry name" value="GGDEF"/>
    <property type="match status" value="1"/>
</dbReference>
<protein>
    <submittedName>
        <fullName evidence="4">Diguanylate cyclase (GGDEF)-like protein</fullName>
    </submittedName>
</protein>
<dbReference type="Gene3D" id="3.20.20.450">
    <property type="entry name" value="EAL domain"/>
    <property type="match status" value="1"/>
</dbReference>
<dbReference type="EMBL" id="PVMZ01000011">
    <property type="protein sequence ID" value="PRX19028.1"/>
    <property type="molecule type" value="Genomic_DNA"/>
</dbReference>
<organism evidence="4 5">
    <name type="scientific">Actinoplanes italicus</name>
    <dbReference type="NCBI Taxonomy" id="113567"/>
    <lineage>
        <taxon>Bacteria</taxon>
        <taxon>Bacillati</taxon>
        <taxon>Actinomycetota</taxon>
        <taxon>Actinomycetes</taxon>
        <taxon>Micromonosporales</taxon>
        <taxon>Micromonosporaceae</taxon>
        <taxon>Actinoplanes</taxon>
    </lineage>
</organism>
<dbReference type="InterPro" id="IPR050706">
    <property type="entry name" value="Cyclic-di-GMP_PDE-like"/>
</dbReference>
<dbReference type="Pfam" id="PF00563">
    <property type="entry name" value="EAL"/>
    <property type="match status" value="1"/>
</dbReference>
<name>A0A2T0K7M5_9ACTN</name>
<feature type="domain" description="GGDEF" evidence="3">
    <location>
        <begin position="249"/>
        <end position="379"/>
    </location>
</feature>
<accession>A0A2T0K7M5</accession>
<keyword evidence="1" id="KW-1133">Transmembrane helix</keyword>
<sequence>MRRRGRDGLRRTRRWVIASFIVSLTLLSGFSLIDDRRHAAIVEDVVLDGERVTAYQHAAYLSAYEMSLIQATADNPDGPERQRLLAVDDETYRATLAIAQVAPDGRDVTEAGTIARRQANLRQVIIWYLSLLDRGETAKALSTLETVIEPTYQRNTDRLLSLRDRYQQRYTQNQAAARQDSHRLVRDGVIAFALSLLVLALFAWHTRAHRRQVEALAATDMLTGLPNRAAFTSGLQKALSAARPDPSDPGITVLTVNIDGFRHVNDQLGPHIGDRLLAEAGWRLSEVVRDSDLVARTGGDEFAILLRDLDPARTDVVAARLREAFDQSFHLGDITVDLEISIGAATAAPDDDVTTLLGHADSAMHDAKQQHDSFRRFNGGTGQDSADRLTLLGDLRRGLTDDSQFTLHYQPKVSLTDGSLSGVEALARWHHPTRGPVPPGQFVPVLETTSLIHPFTERVLTIALQQARTWMDAGHRIPVAVNVSTRSLLEESFPGRVAALLESSGVPGELLCIEITEHTVLSDPTTTIEALRRVRELGVKTSIDDFGTGYSSLTYLKLLPVDELKIDRSFVSDMVADASSHALVASAVDLAHNLGLTVVAEGVEDDPTAKALGGLGCDTAQGYHFARPVPAGDLLLEV</sequence>
<feature type="domain" description="EAL" evidence="2">
    <location>
        <begin position="388"/>
        <end position="638"/>
    </location>
</feature>
<dbReference type="InterPro" id="IPR035919">
    <property type="entry name" value="EAL_sf"/>
</dbReference>
<dbReference type="PANTHER" id="PTHR33121">
    <property type="entry name" value="CYCLIC DI-GMP PHOSPHODIESTERASE PDEF"/>
    <property type="match status" value="1"/>
</dbReference>
<dbReference type="AlphaFoldDB" id="A0A2T0K7M5"/>
<dbReference type="CDD" id="cd01948">
    <property type="entry name" value="EAL"/>
    <property type="match status" value="1"/>
</dbReference>
<dbReference type="SUPFAM" id="SSF141868">
    <property type="entry name" value="EAL domain-like"/>
    <property type="match status" value="1"/>
</dbReference>
<evidence type="ECO:0000259" key="2">
    <source>
        <dbReference type="PROSITE" id="PS50883"/>
    </source>
</evidence>
<keyword evidence="1" id="KW-0812">Transmembrane</keyword>
<dbReference type="InterPro" id="IPR043128">
    <property type="entry name" value="Rev_trsase/Diguanyl_cyclase"/>
</dbReference>
<dbReference type="InterPro" id="IPR001633">
    <property type="entry name" value="EAL_dom"/>
</dbReference>
<reference evidence="4 5" key="1">
    <citation type="submission" date="2018-03" db="EMBL/GenBank/DDBJ databases">
        <title>Genomic Encyclopedia of Archaeal and Bacterial Type Strains, Phase II (KMG-II): from individual species to whole genera.</title>
        <authorList>
            <person name="Goeker M."/>
        </authorList>
    </citation>
    <scope>NUCLEOTIDE SEQUENCE [LARGE SCALE GENOMIC DNA]</scope>
    <source>
        <strain evidence="4 5">DSM 43146</strain>
    </source>
</reference>
<dbReference type="GO" id="GO:0071111">
    <property type="term" value="F:cyclic-guanylate-specific phosphodiesterase activity"/>
    <property type="evidence" value="ECO:0007669"/>
    <property type="project" value="InterPro"/>
</dbReference>
<dbReference type="SUPFAM" id="SSF55073">
    <property type="entry name" value="Nucleotide cyclase"/>
    <property type="match status" value="1"/>
</dbReference>
<dbReference type="NCBIfam" id="TIGR00254">
    <property type="entry name" value="GGDEF"/>
    <property type="match status" value="1"/>
</dbReference>
<evidence type="ECO:0000259" key="3">
    <source>
        <dbReference type="PROSITE" id="PS50887"/>
    </source>
</evidence>
<dbReference type="Pfam" id="PF00990">
    <property type="entry name" value="GGDEF"/>
    <property type="match status" value="1"/>
</dbReference>
<dbReference type="SMART" id="SM00267">
    <property type="entry name" value="GGDEF"/>
    <property type="match status" value="1"/>
</dbReference>
<gene>
    <name evidence="4" type="ORF">CLV67_111176</name>
</gene>
<proteinExistence type="predicted"/>
<dbReference type="RefSeq" id="WP_106322998.1">
    <property type="nucleotide sequence ID" value="NZ_BOMO01000091.1"/>
</dbReference>
<feature type="transmembrane region" description="Helical" evidence="1">
    <location>
        <begin position="184"/>
        <end position="204"/>
    </location>
</feature>
<evidence type="ECO:0000313" key="4">
    <source>
        <dbReference type="EMBL" id="PRX19028.1"/>
    </source>
</evidence>
<dbReference type="InterPro" id="IPR029787">
    <property type="entry name" value="Nucleotide_cyclase"/>
</dbReference>
<evidence type="ECO:0000313" key="5">
    <source>
        <dbReference type="Proteomes" id="UP000239415"/>
    </source>
</evidence>
<dbReference type="SMART" id="SM00052">
    <property type="entry name" value="EAL"/>
    <property type="match status" value="1"/>
</dbReference>
<evidence type="ECO:0000256" key="1">
    <source>
        <dbReference type="SAM" id="Phobius"/>
    </source>
</evidence>
<keyword evidence="1" id="KW-0472">Membrane</keyword>
<dbReference type="Proteomes" id="UP000239415">
    <property type="component" value="Unassembled WGS sequence"/>
</dbReference>
<keyword evidence="5" id="KW-1185">Reference proteome</keyword>
<comment type="caution">
    <text evidence="4">The sequence shown here is derived from an EMBL/GenBank/DDBJ whole genome shotgun (WGS) entry which is preliminary data.</text>
</comment>
<dbReference type="PROSITE" id="PS50887">
    <property type="entry name" value="GGDEF"/>
    <property type="match status" value="1"/>
</dbReference>
<dbReference type="InterPro" id="IPR000160">
    <property type="entry name" value="GGDEF_dom"/>
</dbReference>
<dbReference type="Gene3D" id="3.30.70.270">
    <property type="match status" value="1"/>
</dbReference>
<dbReference type="PROSITE" id="PS50883">
    <property type="entry name" value="EAL"/>
    <property type="match status" value="1"/>
</dbReference>